<sequence length="253" mass="28749">MPRDVTEEPGPSRPKLRTVRRARNSKHDVPCGPDCLVYPRGKKDYTPDGLMGEVARYLELDLKTRQASDRTWVERKGGKRRHKGGRHRHCQRPNRFHPAGDEAEAAQDGDASQNVEAAQDAEVVQADVGDQEVPALVEGRVYPALPPPGEMRPADQVALAWRRRDEQEREATREEARVLEEAQQEEEPRQDQRLAIEGRPANEGDGLRGIRRLMTFRVTRRPPEAADEGKAVVREPRGFRRIFHVHRRPAPAP</sequence>
<feature type="region of interest" description="Disordered" evidence="1">
    <location>
        <begin position="1"/>
        <end position="32"/>
    </location>
</feature>
<protein>
    <submittedName>
        <fullName evidence="2">Uncharacterized protein</fullName>
    </submittedName>
</protein>
<dbReference type="EMBL" id="WIGO01000020">
    <property type="protein sequence ID" value="KAF6838229.1"/>
    <property type="molecule type" value="Genomic_DNA"/>
</dbReference>
<comment type="caution">
    <text evidence="2">The sequence shown here is derived from an EMBL/GenBank/DDBJ whole genome shotgun (WGS) entry which is preliminary data.</text>
</comment>
<feature type="region of interest" description="Disordered" evidence="1">
    <location>
        <begin position="163"/>
        <end position="210"/>
    </location>
</feature>
<evidence type="ECO:0000256" key="1">
    <source>
        <dbReference type="SAM" id="MobiDB-lite"/>
    </source>
</evidence>
<organism evidence="2 3">
    <name type="scientific">Colletotrichum plurivorum</name>
    <dbReference type="NCBI Taxonomy" id="2175906"/>
    <lineage>
        <taxon>Eukaryota</taxon>
        <taxon>Fungi</taxon>
        <taxon>Dikarya</taxon>
        <taxon>Ascomycota</taxon>
        <taxon>Pezizomycotina</taxon>
        <taxon>Sordariomycetes</taxon>
        <taxon>Hypocreomycetidae</taxon>
        <taxon>Glomerellales</taxon>
        <taxon>Glomerellaceae</taxon>
        <taxon>Colletotrichum</taxon>
        <taxon>Colletotrichum orchidearum species complex</taxon>
    </lineage>
</organism>
<evidence type="ECO:0000313" key="2">
    <source>
        <dbReference type="EMBL" id="KAF6838229.1"/>
    </source>
</evidence>
<feature type="compositionally biased region" description="Basic and acidic residues" evidence="1">
    <location>
        <begin position="67"/>
        <end position="76"/>
    </location>
</feature>
<dbReference type="Proteomes" id="UP000654918">
    <property type="component" value="Unassembled WGS sequence"/>
</dbReference>
<proteinExistence type="predicted"/>
<feature type="compositionally biased region" description="Basic and acidic residues" evidence="1">
    <location>
        <begin position="163"/>
        <end position="208"/>
    </location>
</feature>
<feature type="compositionally biased region" description="Basic residues" evidence="1">
    <location>
        <begin position="14"/>
        <end position="24"/>
    </location>
</feature>
<gene>
    <name evidence="2" type="ORF">CPLU01_02590</name>
</gene>
<feature type="region of interest" description="Disordered" evidence="1">
    <location>
        <begin position="67"/>
        <end position="117"/>
    </location>
</feature>
<feature type="compositionally biased region" description="Basic residues" evidence="1">
    <location>
        <begin position="77"/>
        <end position="95"/>
    </location>
</feature>
<reference evidence="2" key="1">
    <citation type="journal article" date="2020" name="Phytopathology">
        <title>Genome Sequence Resources of Colletotrichum truncatum, C. plurivorum, C. musicola, and C. sojae: Four Species Pathogenic to Soybean (Glycine max).</title>
        <authorList>
            <person name="Rogerio F."/>
            <person name="Boufleur T.R."/>
            <person name="Ciampi-Guillardi M."/>
            <person name="Sukno S.A."/>
            <person name="Thon M.R."/>
            <person name="Massola Junior N.S."/>
            <person name="Baroncelli R."/>
        </authorList>
    </citation>
    <scope>NUCLEOTIDE SEQUENCE</scope>
    <source>
        <strain evidence="2">LFN00145</strain>
    </source>
</reference>
<dbReference type="AlphaFoldDB" id="A0A8H6KV70"/>
<accession>A0A8H6KV70</accession>
<evidence type="ECO:0000313" key="3">
    <source>
        <dbReference type="Proteomes" id="UP000654918"/>
    </source>
</evidence>
<feature type="compositionally biased region" description="Low complexity" evidence="1">
    <location>
        <begin position="108"/>
        <end position="117"/>
    </location>
</feature>
<name>A0A8H6KV70_9PEZI</name>
<keyword evidence="3" id="KW-1185">Reference proteome</keyword>